<accession>A0ABS8WPL5</accession>
<sequence>GRSSGMFRTPVRHLSSEASLPHRDNLLVSPCLGLIRRTAPVPDQVPTTPHTLGGRGEGFPRTVRQCSPLLNSTLRDGLSSGTFRTPVRRLSSEASLPHWDNLLVSPCLGLIRRTAPVPDQFV</sequence>
<dbReference type="Proteomes" id="UP000823775">
    <property type="component" value="Unassembled WGS sequence"/>
</dbReference>
<reference evidence="2 3" key="1">
    <citation type="journal article" date="2021" name="BMC Genomics">
        <title>Datura genome reveals duplications of psychoactive alkaloid biosynthetic genes and high mutation rate following tissue culture.</title>
        <authorList>
            <person name="Rajewski A."/>
            <person name="Carter-House D."/>
            <person name="Stajich J."/>
            <person name="Litt A."/>
        </authorList>
    </citation>
    <scope>NUCLEOTIDE SEQUENCE [LARGE SCALE GENOMIC DNA]</scope>
    <source>
        <strain evidence="2">AR-01</strain>
    </source>
</reference>
<comment type="caution">
    <text evidence="2">The sequence shown here is derived from an EMBL/GenBank/DDBJ whole genome shotgun (WGS) entry which is preliminary data.</text>
</comment>
<organism evidence="2 3">
    <name type="scientific">Datura stramonium</name>
    <name type="common">Jimsonweed</name>
    <name type="synonym">Common thornapple</name>
    <dbReference type="NCBI Taxonomy" id="4076"/>
    <lineage>
        <taxon>Eukaryota</taxon>
        <taxon>Viridiplantae</taxon>
        <taxon>Streptophyta</taxon>
        <taxon>Embryophyta</taxon>
        <taxon>Tracheophyta</taxon>
        <taxon>Spermatophyta</taxon>
        <taxon>Magnoliopsida</taxon>
        <taxon>eudicotyledons</taxon>
        <taxon>Gunneridae</taxon>
        <taxon>Pentapetalae</taxon>
        <taxon>asterids</taxon>
        <taxon>lamiids</taxon>
        <taxon>Solanales</taxon>
        <taxon>Solanaceae</taxon>
        <taxon>Solanoideae</taxon>
        <taxon>Datureae</taxon>
        <taxon>Datura</taxon>
    </lineage>
</organism>
<name>A0ABS8WPL5_DATST</name>
<proteinExistence type="predicted"/>
<evidence type="ECO:0000313" key="2">
    <source>
        <dbReference type="EMBL" id="MCE3214870.1"/>
    </source>
</evidence>
<keyword evidence="3" id="KW-1185">Reference proteome</keyword>
<feature type="non-terminal residue" evidence="2">
    <location>
        <position position="1"/>
    </location>
</feature>
<protein>
    <submittedName>
        <fullName evidence="2">Uncharacterized protein</fullName>
    </submittedName>
</protein>
<gene>
    <name evidence="2" type="ORF">HAX54_000157</name>
</gene>
<feature type="region of interest" description="Disordered" evidence="1">
    <location>
        <begin position="40"/>
        <end position="59"/>
    </location>
</feature>
<evidence type="ECO:0000313" key="3">
    <source>
        <dbReference type="Proteomes" id="UP000823775"/>
    </source>
</evidence>
<dbReference type="EMBL" id="JACEIK010010008">
    <property type="protein sequence ID" value="MCE3214870.1"/>
    <property type="molecule type" value="Genomic_DNA"/>
</dbReference>
<evidence type="ECO:0000256" key="1">
    <source>
        <dbReference type="SAM" id="MobiDB-lite"/>
    </source>
</evidence>